<comment type="caution">
    <text evidence="3">The sequence shown here is derived from an EMBL/GenBank/DDBJ whole genome shotgun (WGS) entry which is preliminary data.</text>
</comment>
<accession>A0A392QWK9</accession>
<proteinExistence type="predicted"/>
<evidence type="ECO:0000313" key="3">
    <source>
        <dbReference type="EMBL" id="MCI27906.1"/>
    </source>
</evidence>
<reference evidence="3 4" key="1">
    <citation type="journal article" date="2018" name="Front. Plant Sci.">
        <title>Red Clover (Trifolium pratense) and Zigzag Clover (T. medium) - A Picture of Genomic Similarities and Differences.</title>
        <authorList>
            <person name="Dluhosova J."/>
            <person name="Istvanek J."/>
            <person name="Nedelnik J."/>
            <person name="Repkova J."/>
        </authorList>
    </citation>
    <scope>NUCLEOTIDE SEQUENCE [LARGE SCALE GENOMIC DNA]</scope>
    <source>
        <strain evidence="4">cv. 10/8</strain>
        <tissue evidence="3">Leaf</tissue>
    </source>
</reference>
<dbReference type="Proteomes" id="UP000265520">
    <property type="component" value="Unassembled WGS sequence"/>
</dbReference>
<evidence type="ECO:0000256" key="1">
    <source>
        <dbReference type="SAM" id="Coils"/>
    </source>
</evidence>
<evidence type="ECO:0000256" key="2">
    <source>
        <dbReference type="SAM" id="MobiDB-lite"/>
    </source>
</evidence>
<evidence type="ECO:0000313" key="4">
    <source>
        <dbReference type="Proteomes" id="UP000265520"/>
    </source>
</evidence>
<sequence>AQNEYRAQNDRGAKKKAGVLELDTQNALLSQSKLMTNQMETLIKHFTSSPSQAQAQVNQLQNVRYDFCQQAHANGGCFPKGSEEAKYLANFRKPYPNNNLNYGWGNNQAQSSNQDPPPPRKPSQMEETLTQFMRMTQGHFEAMKSCQEASNKNHEASIKNLEVQMGQLSRQF</sequence>
<keyword evidence="4" id="KW-1185">Reference proteome</keyword>
<feature type="non-terminal residue" evidence="3">
    <location>
        <position position="1"/>
    </location>
</feature>
<feature type="non-terminal residue" evidence="3">
    <location>
        <position position="172"/>
    </location>
</feature>
<name>A0A392QWK9_9FABA</name>
<protein>
    <submittedName>
        <fullName evidence="3">Uncharacterized protein</fullName>
    </submittedName>
</protein>
<keyword evidence="1" id="KW-0175">Coiled coil</keyword>
<feature type="region of interest" description="Disordered" evidence="2">
    <location>
        <begin position="99"/>
        <end position="125"/>
    </location>
</feature>
<dbReference type="EMBL" id="LXQA010162217">
    <property type="protein sequence ID" value="MCI27906.1"/>
    <property type="molecule type" value="Genomic_DNA"/>
</dbReference>
<dbReference type="AlphaFoldDB" id="A0A392QWK9"/>
<organism evidence="3 4">
    <name type="scientific">Trifolium medium</name>
    <dbReference type="NCBI Taxonomy" id="97028"/>
    <lineage>
        <taxon>Eukaryota</taxon>
        <taxon>Viridiplantae</taxon>
        <taxon>Streptophyta</taxon>
        <taxon>Embryophyta</taxon>
        <taxon>Tracheophyta</taxon>
        <taxon>Spermatophyta</taxon>
        <taxon>Magnoliopsida</taxon>
        <taxon>eudicotyledons</taxon>
        <taxon>Gunneridae</taxon>
        <taxon>Pentapetalae</taxon>
        <taxon>rosids</taxon>
        <taxon>fabids</taxon>
        <taxon>Fabales</taxon>
        <taxon>Fabaceae</taxon>
        <taxon>Papilionoideae</taxon>
        <taxon>50 kb inversion clade</taxon>
        <taxon>NPAAA clade</taxon>
        <taxon>Hologalegina</taxon>
        <taxon>IRL clade</taxon>
        <taxon>Trifolieae</taxon>
        <taxon>Trifolium</taxon>
    </lineage>
</organism>
<feature type="coiled-coil region" evidence="1">
    <location>
        <begin position="144"/>
        <end position="171"/>
    </location>
</feature>